<dbReference type="PROSITE" id="PS50084">
    <property type="entry name" value="KH_TYPE_1"/>
    <property type="match status" value="1"/>
</dbReference>
<dbReference type="GO" id="GO:0008270">
    <property type="term" value="F:zinc ion binding"/>
    <property type="evidence" value="ECO:0007669"/>
    <property type="project" value="UniProtKB-KW"/>
</dbReference>
<dbReference type="GO" id="GO:0003723">
    <property type="term" value="F:RNA binding"/>
    <property type="evidence" value="ECO:0007669"/>
    <property type="project" value="UniProtKB-UniRule"/>
</dbReference>
<dbReference type="Proteomes" id="UP001630127">
    <property type="component" value="Unassembled WGS sequence"/>
</dbReference>
<dbReference type="InterPro" id="IPR036855">
    <property type="entry name" value="Znf_CCCH_sf"/>
</dbReference>
<dbReference type="PANTHER" id="PTHR12547:SF184">
    <property type="entry name" value="CCCH-TYPE ZN-FINGER PROTEIN"/>
    <property type="match status" value="1"/>
</dbReference>
<evidence type="ECO:0000313" key="10">
    <source>
        <dbReference type="Proteomes" id="UP001630127"/>
    </source>
</evidence>
<protein>
    <recommendedName>
        <fullName evidence="8">C3H1-type domain-containing protein</fullName>
    </recommendedName>
</protein>
<evidence type="ECO:0000259" key="8">
    <source>
        <dbReference type="PROSITE" id="PS50103"/>
    </source>
</evidence>
<dbReference type="InterPro" id="IPR041367">
    <property type="entry name" value="Znf-CCCH_4"/>
</dbReference>
<dbReference type="SUPFAM" id="SSF54791">
    <property type="entry name" value="Eukaryotic type KH-domain (KH-domain type I)"/>
    <property type="match status" value="1"/>
</dbReference>
<feature type="domain" description="C3H1-type" evidence="8">
    <location>
        <begin position="36"/>
        <end position="64"/>
    </location>
</feature>
<dbReference type="SMART" id="SM00322">
    <property type="entry name" value="KH"/>
    <property type="match status" value="1"/>
</dbReference>
<keyword evidence="4 6" id="KW-0862">Zinc</keyword>
<dbReference type="InterPro" id="IPR036612">
    <property type="entry name" value="KH_dom_type_1_sf"/>
</dbReference>
<keyword evidence="2" id="KW-0677">Repeat</keyword>
<dbReference type="GO" id="GO:0051252">
    <property type="term" value="P:regulation of RNA metabolic process"/>
    <property type="evidence" value="ECO:0007669"/>
    <property type="project" value="UniProtKB-ARBA"/>
</dbReference>
<dbReference type="FunFam" id="4.10.1000.10:FF:000003">
    <property type="entry name" value="Zinc finger CCCH domain-containing protein"/>
    <property type="match status" value="2"/>
</dbReference>
<evidence type="ECO:0000256" key="1">
    <source>
        <dbReference type="ARBA" id="ARBA00022723"/>
    </source>
</evidence>
<feature type="region of interest" description="Disordered" evidence="7">
    <location>
        <begin position="1"/>
        <end position="37"/>
    </location>
</feature>
<name>A0ABD3B194_9GENT</name>
<feature type="domain" description="C3H1-type" evidence="8">
    <location>
        <begin position="96"/>
        <end position="124"/>
    </location>
</feature>
<keyword evidence="1 6" id="KW-0479">Metal-binding</keyword>
<reference evidence="9 10" key="1">
    <citation type="submission" date="2024-11" db="EMBL/GenBank/DDBJ databases">
        <title>A near-complete genome assembly of Cinchona calisaya.</title>
        <authorList>
            <person name="Lian D.C."/>
            <person name="Zhao X.W."/>
            <person name="Wei L."/>
        </authorList>
    </citation>
    <scope>NUCLEOTIDE SEQUENCE [LARGE SCALE GENOMIC DNA]</scope>
    <source>
        <tissue evidence="9">Nenye</tissue>
    </source>
</reference>
<evidence type="ECO:0000256" key="2">
    <source>
        <dbReference type="ARBA" id="ARBA00022737"/>
    </source>
</evidence>
<keyword evidence="10" id="KW-1185">Reference proteome</keyword>
<feature type="zinc finger region" description="C3H1-type" evidence="6">
    <location>
        <begin position="96"/>
        <end position="124"/>
    </location>
</feature>
<dbReference type="Pfam" id="PF18044">
    <property type="entry name" value="zf-CCCH_4"/>
    <property type="match status" value="1"/>
</dbReference>
<feature type="domain" description="C3H1-type" evidence="8">
    <location>
        <begin position="258"/>
        <end position="285"/>
    </location>
</feature>
<dbReference type="Gene3D" id="4.10.1000.10">
    <property type="entry name" value="Zinc finger, CCCH-type"/>
    <property type="match status" value="2"/>
</dbReference>
<evidence type="ECO:0000256" key="3">
    <source>
        <dbReference type="ARBA" id="ARBA00022771"/>
    </source>
</evidence>
<proteinExistence type="predicted"/>
<accession>A0ABD3B194</accession>
<dbReference type="SMART" id="SM00356">
    <property type="entry name" value="ZnF_C3H1"/>
    <property type="match status" value="3"/>
</dbReference>
<feature type="zinc finger region" description="C3H1-type" evidence="6">
    <location>
        <begin position="258"/>
        <end position="285"/>
    </location>
</feature>
<feature type="zinc finger region" description="C3H1-type" evidence="6">
    <location>
        <begin position="36"/>
        <end position="64"/>
    </location>
</feature>
<evidence type="ECO:0000313" key="9">
    <source>
        <dbReference type="EMBL" id="KAL3537295.1"/>
    </source>
</evidence>
<dbReference type="Pfam" id="PF14608">
    <property type="entry name" value="zf-CCCH_2"/>
    <property type="match status" value="2"/>
</dbReference>
<dbReference type="PROSITE" id="PS50103">
    <property type="entry name" value="ZF_C3H1"/>
    <property type="match status" value="3"/>
</dbReference>
<dbReference type="CDD" id="cd22464">
    <property type="entry name" value="KH-I_AtC3H36_like"/>
    <property type="match status" value="1"/>
</dbReference>
<evidence type="ECO:0000256" key="6">
    <source>
        <dbReference type="PROSITE-ProRule" id="PRU00723"/>
    </source>
</evidence>
<organism evidence="9 10">
    <name type="scientific">Cinchona calisaya</name>
    <dbReference type="NCBI Taxonomy" id="153742"/>
    <lineage>
        <taxon>Eukaryota</taxon>
        <taxon>Viridiplantae</taxon>
        <taxon>Streptophyta</taxon>
        <taxon>Embryophyta</taxon>
        <taxon>Tracheophyta</taxon>
        <taxon>Spermatophyta</taxon>
        <taxon>Magnoliopsida</taxon>
        <taxon>eudicotyledons</taxon>
        <taxon>Gunneridae</taxon>
        <taxon>Pentapetalae</taxon>
        <taxon>asterids</taxon>
        <taxon>lamiids</taxon>
        <taxon>Gentianales</taxon>
        <taxon>Rubiaceae</taxon>
        <taxon>Cinchonoideae</taxon>
        <taxon>Cinchoneae</taxon>
        <taxon>Cinchona</taxon>
    </lineage>
</organism>
<comment type="caution">
    <text evidence="9">The sequence shown here is derived from an EMBL/GenBank/DDBJ whole genome shotgun (WGS) entry which is preliminary data.</text>
</comment>
<keyword evidence="5" id="KW-0694">RNA-binding</keyword>
<dbReference type="PANTHER" id="PTHR12547">
    <property type="entry name" value="CCCH ZINC FINGER/TIS11-RELATED"/>
    <property type="match status" value="1"/>
</dbReference>
<evidence type="ECO:0000256" key="7">
    <source>
        <dbReference type="SAM" id="MobiDB-lite"/>
    </source>
</evidence>
<dbReference type="GO" id="GO:0010468">
    <property type="term" value="P:regulation of gene expression"/>
    <property type="evidence" value="ECO:0007669"/>
    <property type="project" value="UniProtKB-ARBA"/>
</dbReference>
<evidence type="ECO:0000256" key="4">
    <source>
        <dbReference type="ARBA" id="ARBA00022833"/>
    </source>
</evidence>
<dbReference type="SUPFAM" id="SSF90229">
    <property type="entry name" value="CCCH zinc finger"/>
    <property type="match status" value="3"/>
</dbReference>
<evidence type="ECO:0000256" key="5">
    <source>
        <dbReference type="PROSITE-ProRule" id="PRU00117"/>
    </source>
</evidence>
<dbReference type="InterPro" id="IPR000571">
    <property type="entry name" value="Znf_CCCH"/>
</dbReference>
<dbReference type="InterPro" id="IPR004087">
    <property type="entry name" value="KH_dom"/>
</dbReference>
<dbReference type="Pfam" id="PF00013">
    <property type="entry name" value="KH_1"/>
    <property type="match status" value="1"/>
</dbReference>
<keyword evidence="3 6" id="KW-0863">Zinc-finger</keyword>
<dbReference type="EMBL" id="JBJUIK010000001">
    <property type="protein sequence ID" value="KAL3537295.1"/>
    <property type="molecule type" value="Genomic_DNA"/>
</dbReference>
<dbReference type="AlphaFoldDB" id="A0ABD3B194"/>
<dbReference type="InterPro" id="IPR004088">
    <property type="entry name" value="KH_dom_type_1"/>
</dbReference>
<sequence>MEFGGRKRERSASAFTGNGGFKKSRDEMESFTTGVGSKSKPCMKFYSTSGCQFGEACHFLHYVPGYSAHSQLSNMGGNPAIPGGRNVPFSDGPAPSVKTKLCTKFNSPEGCRFGDKCHFAHGNIELGKSVAPGYEDPRRMGPMSRLSGHVEPSPSLSAAASFGTSATAKISIDASLAGAIIGKNGVNSKHICRATGVKLSIKDHDSDPNQRNIELEGTFDQIKQASSMVRELIINIGGGTGRANPPSGSFGRAAPARQFKSKMCEKFAKGSCTFGDRCHFAHSANELSKPPT</sequence>
<dbReference type="InterPro" id="IPR045877">
    <property type="entry name" value="ZFP36-like"/>
</dbReference>
<gene>
    <name evidence="9" type="ORF">ACH5RR_000661</name>
</gene>
<dbReference type="Gene3D" id="3.30.1370.10">
    <property type="entry name" value="K Homology domain, type 1"/>
    <property type="match status" value="1"/>
</dbReference>